<dbReference type="KEGG" id="ncr:NCU04916"/>
<gene>
    <name evidence="1" type="ORF">NCU04916</name>
</gene>
<dbReference type="GeneID" id="3875518"/>
<dbReference type="OMA" id="QIWNDAH"/>
<proteinExistence type="predicted"/>
<dbReference type="AlphaFoldDB" id="Q7S3V1"/>
<dbReference type="HOGENOM" id="CLU_763262_0_0_1"/>
<dbReference type="VEuPathDB" id="FungiDB:NCU04916"/>
<evidence type="ECO:0000313" key="2">
    <source>
        <dbReference type="Proteomes" id="UP000001805"/>
    </source>
</evidence>
<sequence length="398" mass="44486">MGAPTSPMDIFRMMREVSGDIMVGLDLGSTFTVAIVNNTISKAFASHGYPFDDQGPVYMGEARPANREAVSLKHAFYILANASDSLVDQYPMVHKLRQHDSEAFRQKLRTGVLEFLRTIRGWILANMRKHWKIDRLSVTMPAQWGREFQDVFLSLIGEAFEWNPRTTREKVGFVKAADALTRCLLSTPKYLDKVKAPNADQVWLAIDFSEDILNASMFSVKHRAEGQPRSFRLEESFGVGGGIEHVLHNVMAACAVKCLNQASGPGHPMCPAIAEQIRDVFTDLPAGREWGPQQEGENPRPFMFGVPQPGAQPQKFLVFNFSQEEVTQIWNDAHKAAFQLVGNLLEKLKMRTVEAKPPLIIPQPVIFIAGGSIRNKPLKRTLSSMVQEANLPAPIFID</sequence>
<dbReference type="OrthoDB" id="3819888at2759"/>
<reference evidence="1 2" key="1">
    <citation type="journal article" date="2003" name="Nature">
        <title>The genome sequence of the filamentous fungus Neurospora crassa.</title>
        <authorList>
            <person name="Galagan J.E."/>
            <person name="Calvo S.E."/>
            <person name="Borkovich K.A."/>
            <person name="Selker E.U."/>
            <person name="Read N.D."/>
            <person name="Jaffe D."/>
            <person name="FitzHugh W."/>
            <person name="Ma L.J."/>
            <person name="Smirnov S."/>
            <person name="Purcell S."/>
            <person name="Rehman B."/>
            <person name="Elkins T."/>
            <person name="Engels R."/>
            <person name="Wang S."/>
            <person name="Nielsen C.B."/>
            <person name="Butler J."/>
            <person name="Endrizzi M."/>
            <person name="Qui D."/>
            <person name="Ianakiev P."/>
            <person name="Bell-Pedersen D."/>
            <person name="Nelson M.A."/>
            <person name="Werner-Washburne M."/>
            <person name="Selitrennikoff C.P."/>
            <person name="Kinsey J.A."/>
            <person name="Braun E.L."/>
            <person name="Zelter A."/>
            <person name="Schulte U."/>
            <person name="Kothe G.O."/>
            <person name="Jedd G."/>
            <person name="Mewes W."/>
            <person name="Staben C."/>
            <person name="Marcotte E."/>
            <person name="Greenberg D."/>
            <person name="Roy A."/>
            <person name="Foley K."/>
            <person name="Naylor J."/>
            <person name="Stange-Thomann N."/>
            <person name="Barrett R."/>
            <person name="Gnerre S."/>
            <person name="Kamal M."/>
            <person name="Kamvysselis M."/>
            <person name="Mauceli E."/>
            <person name="Bielke C."/>
            <person name="Rudd S."/>
            <person name="Frishman D."/>
            <person name="Krystofova S."/>
            <person name="Rasmussen C."/>
            <person name="Metzenberg R.L."/>
            <person name="Perkins D.D."/>
            <person name="Kroken S."/>
            <person name="Cogoni C."/>
            <person name="Macino G."/>
            <person name="Catcheside D."/>
            <person name="Li W."/>
            <person name="Pratt R.J."/>
            <person name="Osmani S.A."/>
            <person name="DeSouza C.P."/>
            <person name="Glass L."/>
            <person name="Orbach M.J."/>
            <person name="Berglund J.A."/>
            <person name="Voelker R."/>
            <person name="Yarden O."/>
            <person name="Plamann M."/>
            <person name="Seiler S."/>
            <person name="Dunlap J."/>
            <person name="Radford A."/>
            <person name="Aramayo R."/>
            <person name="Natvig D.O."/>
            <person name="Alex L.A."/>
            <person name="Mannhaupt G."/>
            <person name="Ebbole D.J."/>
            <person name="Freitag M."/>
            <person name="Paulsen I."/>
            <person name="Sachs M.S."/>
            <person name="Lander E.S."/>
            <person name="Nusbaum C."/>
            <person name="Birren B."/>
        </authorList>
    </citation>
    <scope>NUCLEOTIDE SEQUENCE [LARGE SCALE GENOMIC DNA]</scope>
    <source>
        <strain evidence="2">ATCC 24698 / 74-OR23-1A / CBS 708.71 / DSM 1257 / FGSC 987</strain>
    </source>
</reference>
<dbReference type="EMBL" id="CM002239">
    <property type="protein sequence ID" value="EAA30128.1"/>
    <property type="molecule type" value="Genomic_DNA"/>
</dbReference>
<name>Q7S3V1_NEUCR</name>
<accession>Q7S3V1</accession>
<evidence type="ECO:0000313" key="1">
    <source>
        <dbReference type="EMBL" id="EAA30128.1"/>
    </source>
</evidence>
<dbReference type="InParanoid" id="Q7S3V1"/>
<keyword evidence="2" id="KW-1185">Reference proteome</keyword>
<dbReference type="Proteomes" id="UP000001805">
    <property type="component" value="Chromosome 4, Linkage Group IV"/>
</dbReference>
<evidence type="ECO:0008006" key="3">
    <source>
        <dbReference type="Google" id="ProtNLM"/>
    </source>
</evidence>
<protein>
    <recommendedName>
        <fullName evidence="3">Actin-like ATPase domain-containing protein</fullName>
    </recommendedName>
</protein>
<organism evidence="1 2">
    <name type="scientific">Neurospora crassa (strain ATCC 24698 / 74-OR23-1A / CBS 708.71 / DSM 1257 / FGSC 987)</name>
    <dbReference type="NCBI Taxonomy" id="367110"/>
    <lineage>
        <taxon>Eukaryota</taxon>
        <taxon>Fungi</taxon>
        <taxon>Dikarya</taxon>
        <taxon>Ascomycota</taxon>
        <taxon>Pezizomycotina</taxon>
        <taxon>Sordariomycetes</taxon>
        <taxon>Sordariomycetidae</taxon>
        <taxon>Sordariales</taxon>
        <taxon>Sordariaceae</taxon>
        <taxon>Neurospora</taxon>
    </lineage>
</organism>
<dbReference type="RefSeq" id="XP_959364.1">
    <property type="nucleotide sequence ID" value="XM_954271.1"/>
</dbReference>
<dbReference type="SMR" id="Q7S3V1"/>
<dbReference type="PaxDb" id="5141-EFNCRP00000004912"/>